<evidence type="ECO:0000313" key="8">
    <source>
        <dbReference type="Proteomes" id="UP000639338"/>
    </source>
</evidence>
<evidence type="ECO:0000256" key="1">
    <source>
        <dbReference type="ARBA" id="ARBA00004370"/>
    </source>
</evidence>
<dbReference type="GO" id="GO:0005484">
    <property type="term" value="F:SNAP receptor activity"/>
    <property type="evidence" value="ECO:0007669"/>
    <property type="project" value="TreeGrafter"/>
</dbReference>
<keyword evidence="3" id="KW-0175">Coiled coil</keyword>
<dbReference type="GO" id="GO:0006906">
    <property type="term" value="P:vesicle fusion"/>
    <property type="evidence" value="ECO:0007669"/>
    <property type="project" value="TreeGrafter"/>
</dbReference>
<feature type="transmembrane region" description="Helical" evidence="5">
    <location>
        <begin position="228"/>
        <end position="245"/>
    </location>
</feature>
<accession>A0A834Y335</accession>
<comment type="subcellular location">
    <subcellularLocation>
        <location evidence="1">Membrane</location>
    </subcellularLocation>
</comment>
<dbReference type="AlphaFoldDB" id="A0A834Y335"/>
<dbReference type="CDD" id="cd15852">
    <property type="entry name" value="SNARE_Syntaxin8"/>
    <property type="match status" value="1"/>
</dbReference>
<dbReference type="PANTHER" id="PTHR19957">
    <property type="entry name" value="SYNTAXIN"/>
    <property type="match status" value="1"/>
</dbReference>
<comment type="caution">
    <text evidence="7">The sequence shown here is derived from an EMBL/GenBank/DDBJ whole genome shotgun (WGS) entry which is preliminary data.</text>
</comment>
<dbReference type="GO" id="GO:0031201">
    <property type="term" value="C:SNARE complex"/>
    <property type="evidence" value="ECO:0007669"/>
    <property type="project" value="TreeGrafter"/>
</dbReference>
<keyword evidence="5" id="KW-1133">Transmembrane helix</keyword>
<name>A0A834Y335_APHGI</name>
<dbReference type="Proteomes" id="UP000639338">
    <property type="component" value="Unassembled WGS sequence"/>
</dbReference>
<keyword evidence="8" id="KW-1185">Reference proteome</keyword>
<sequence length="246" mass="28513">MALINIDDNDPWIVEHDSCDRFFRDIMEKITQRDRERRMSQAFASLSANIRFQLKEYSDKVYQLRRKINDDLKMRAITFDEAERRKRQVEILENNIIKMTKLCDVKMNPSASERPSLIKSSTSAFVDGGTTGWGDDEDDDDPLLDVNVSVDDLKTQNDAAYQDQERGLDELYKVIVRQKEIAQTINTEVDNQNEIIDDLADHMERLDDRLTDGTRTIKSITRKDSTCGYWIVIILLFISIVIVGLL</sequence>
<keyword evidence="2" id="KW-0813">Transport</keyword>
<protein>
    <recommendedName>
        <fullName evidence="6">t-SNARE coiled-coil homology domain-containing protein</fullName>
    </recommendedName>
</protein>
<dbReference type="PROSITE" id="PS50192">
    <property type="entry name" value="T_SNARE"/>
    <property type="match status" value="1"/>
</dbReference>
<dbReference type="GO" id="GO:0006886">
    <property type="term" value="P:intracellular protein transport"/>
    <property type="evidence" value="ECO:0007669"/>
    <property type="project" value="TreeGrafter"/>
</dbReference>
<keyword evidence="5" id="KW-0812">Transmembrane</keyword>
<dbReference type="PANTHER" id="PTHR19957:SF124">
    <property type="entry name" value="SYNTAXIN-8"/>
    <property type="match status" value="1"/>
</dbReference>
<dbReference type="SMART" id="SM00397">
    <property type="entry name" value="t_SNARE"/>
    <property type="match status" value="1"/>
</dbReference>
<evidence type="ECO:0000313" key="7">
    <source>
        <dbReference type="EMBL" id="KAF7996792.1"/>
    </source>
</evidence>
<dbReference type="InterPro" id="IPR041875">
    <property type="entry name" value="Syntaxin-8_SNARE"/>
</dbReference>
<dbReference type="InterPro" id="IPR045242">
    <property type="entry name" value="Syntaxin"/>
</dbReference>
<dbReference type="GO" id="GO:0048278">
    <property type="term" value="P:vesicle docking"/>
    <property type="evidence" value="ECO:0007669"/>
    <property type="project" value="TreeGrafter"/>
</dbReference>
<dbReference type="Gene3D" id="1.20.5.110">
    <property type="match status" value="1"/>
</dbReference>
<dbReference type="EMBL" id="JACMRX010000001">
    <property type="protein sequence ID" value="KAF7996792.1"/>
    <property type="molecule type" value="Genomic_DNA"/>
</dbReference>
<feature type="domain" description="T-SNARE coiled-coil homology" evidence="6">
    <location>
        <begin position="158"/>
        <end position="220"/>
    </location>
</feature>
<organism evidence="7 8">
    <name type="scientific">Aphidius gifuensis</name>
    <name type="common">Parasitoid wasp</name>
    <dbReference type="NCBI Taxonomy" id="684658"/>
    <lineage>
        <taxon>Eukaryota</taxon>
        <taxon>Metazoa</taxon>
        <taxon>Ecdysozoa</taxon>
        <taxon>Arthropoda</taxon>
        <taxon>Hexapoda</taxon>
        <taxon>Insecta</taxon>
        <taxon>Pterygota</taxon>
        <taxon>Neoptera</taxon>
        <taxon>Endopterygota</taxon>
        <taxon>Hymenoptera</taxon>
        <taxon>Apocrita</taxon>
        <taxon>Ichneumonoidea</taxon>
        <taxon>Braconidae</taxon>
        <taxon>Aphidiinae</taxon>
        <taxon>Aphidius</taxon>
    </lineage>
</organism>
<evidence type="ECO:0000256" key="2">
    <source>
        <dbReference type="ARBA" id="ARBA00022448"/>
    </source>
</evidence>
<dbReference type="GO" id="GO:0012505">
    <property type="term" value="C:endomembrane system"/>
    <property type="evidence" value="ECO:0007669"/>
    <property type="project" value="TreeGrafter"/>
</dbReference>
<dbReference type="GO" id="GO:0000149">
    <property type="term" value="F:SNARE binding"/>
    <property type="evidence" value="ECO:0007669"/>
    <property type="project" value="TreeGrafter"/>
</dbReference>
<keyword evidence="4 5" id="KW-0472">Membrane</keyword>
<dbReference type="SUPFAM" id="SSF58038">
    <property type="entry name" value="SNARE fusion complex"/>
    <property type="match status" value="1"/>
</dbReference>
<evidence type="ECO:0000256" key="4">
    <source>
        <dbReference type="ARBA" id="ARBA00023136"/>
    </source>
</evidence>
<evidence type="ECO:0000256" key="3">
    <source>
        <dbReference type="ARBA" id="ARBA00023054"/>
    </source>
</evidence>
<evidence type="ECO:0000259" key="6">
    <source>
        <dbReference type="PROSITE" id="PS50192"/>
    </source>
</evidence>
<dbReference type="OrthoDB" id="428895at2759"/>
<proteinExistence type="predicted"/>
<reference evidence="7 8" key="1">
    <citation type="submission" date="2020-08" db="EMBL/GenBank/DDBJ databases">
        <title>Aphidius gifuensis genome sequencing and assembly.</title>
        <authorList>
            <person name="Du Z."/>
        </authorList>
    </citation>
    <scope>NUCLEOTIDE SEQUENCE [LARGE SCALE GENOMIC DNA]</scope>
    <source>
        <strain evidence="7">YNYX2018</strain>
        <tissue evidence="7">Adults</tissue>
    </source>
</reference>
<dbReference type="Pfam" id="PF05739">
    <property type="entry name" value="SNARE"/>
    <property type="match status" value="1"/>
</dbReference>
<dbReference type="InterPro" id="IPR000727">
    <property type="entry name" value="T_SNARE_dom"/>
</dbReference>
<evidence type="ECO:0000256" key="5">
    <source>
        <dbReference type="SAM" id="Phobius"/>
    </source>
</evidence>
<gene>
    <name evidence="7" type="ORF">HCN44_002438</name>
</gene>